<evidence type="ECO:0000313" key="2">
    <source>
        <dbReference type="Proteomes" id="UP000292695"/>
    </source>
</evidence>
<comment type="caution">
    <text evidence="1">The sequence shown here is derived from an EMBL/GenBank/DDBJ whole genome shotgun (WGS) entry which is preliminary data.</text>
</comment>
<organism evidence="1 2">
    <name type="scientific">Kribbella sindirgiensis</name>
    <dbReference type="NCBI Taxonomy" id="1124744"/>
    <lineage>
        <taxon>Bacteria</taxon>
        <taxon>Bacillati</taxon>
        <taxon>Actinomycetota</taxon>
        <taxon>Actinomycetes</taxon>
        <taxon>Propionibacteriales</taxon>
        <taxon>Kribbellaceae</taxon>
        <taxon>Kribbella</taxon>
    </lineage>
</organism>
<evidence type="ECO:0000313" key="1">
    <source>
        <dbReference type="EMBL" id="TCC39679.1"/>
    </source>
</evidence>
<reference evidence="1 2" key="1">
    <citation type="submission" date="2019-02" db="EMBL/GenBank/DDBJ databases">
        <title>Kribbella capetownensis sp. nov. and Kribbella speibonae sp. nov., isolated from soil.</title>
        <authorList>
            <person name="Curtis S.M."/>
            <person name="Norton I."/>
            <person name="Everest G.J."/>
            <person name="Meyers P.R."/>
        </authorList>
    </citation>
    <scope>NUCLEOTIDE SEQUENCE [LARGE SCALE GENOMIC DNA]</scope>
    <source>
        <strain evidence="1 2">DSM 27082</strain>
    </source>
</reference>
<accession>A0A4R0J1H4</accession>
<sequence length="220" mass="23392">MLGRVTHVRNADVLADVDDPAWTVLQDALAQAARPATVLPVDPAAGRDVLFRLQVTARSMLGALAVNCGGLVIDEGWLRILGGGGSGLPDLATANDLVDPEQAAAPPPYLIVAYDVLGGRFAVDGGGLGVQPGQVCYWAPDTLEWDGLGVGHTDFVLWSLTDGPTQFYAGLRWPTWLDETRRTPLSEGIAVYPPLFSAEAYPLENTSRKAVPFEELLSLG</sequence>
<proteinExistence type="predicted"/>
<gene>
    <name evidence="1" type="ORF">E0H50_07105</name>
</gene>
<dbReference type="InterPro" id="IPR021239">
    <property type="entry name" value="DUF2625"/>
</dbReference>
<dbReference type="Proteomes" id="UP000292695">
    <property type="component" value="Unassembled WGS sequence"/>
</dbReference>
<keyword evidence="2" id="KW-1185">Reference proteome</keyword>
<dbReference type="Pfam" id="PF10946">
    <property type="entry name" value="DUF2625"/>
    <property type="match status" value="1"/>
</dbReference>
<protein>
    <submittedName>
        <fullName evidence="1">DUF2625 family protein</fullName>
    </submittedName>
</protein>
<dbReference type="OrthoDB" id="1550811at2"/>
<dbReference type="AlphaFoldDB" id="A0A4R0J1H4"/>
<name>A0A4R0J1H4_9ACTN</name>
<dbReference type="EMBL" id="SJKA01000002">
    <property type="protein sequence ID" value="TCC39679.1"/>
    <property type="molecule type" value="Genomic_DNA"/>
</dbReference>